<feature type="signal peptide" evidence="1">
    <location>
        <begin position="1"/>
        <end position="20"/>
    </location>
</feature>
<name>A0ABW1YAS0_9DEIO</name>
<dbReference type="Proteomes" id="UP001596297">
    <property type="component" value="Unassembled WGS sequence"/>
</dbReference>
<evidence type="ECO:0000313" key="2">
    <source>
        <dbReference type="EMBL" id="MFC6591307.1"/>
    </source>
</evidence>
<proteinExistence type="predicted"/>
<reference evidence="3" key="1">
    <citation type="journal article" date="2019" name="Int. J. Syst. Evol. Microbiol.">
        <title>The Global Catalogue of Microorganisms (GCM) 10K type strain sequencing project: providing services to taxonomists for standard genome sequencing and annotation.</title>
        <authorList>
            <consortium name="The Broad Institute Genomics Platform"/>
            <consortium name="The Broad Institute Genome Sequencing Center for Infectious Disease"/>
            <person name="Wu L."/>
            <person name="Ma J."/>
        </authorList>
    </citation>
    <scope>NUCLEOTIDE SEQUENCE [LARGE SCALE GENOMIC DNA]</scope>
    <source>
        <strain evidence="3">CGMCC 1.15772</strain>
    </source>
</reference>
<evidence type="ECO:0000256" key="1">
    <source>
        <dbReference type="SAM" id="SignalP"/>
    </source>
</evidence>
<keyword evidence="3" id="KW-1185">Reference proteome</keyword>
<keyword evidence="1" id="KW-0732">Signal</keyword>
<sequence length="170" mass="18296">MKRALTLTLFALGAASAAPANVGSLPVTVEPGTQLRVLSAAGLAQAFPNAAARPAALYMTPDRKVSVSFQWRQSSLAPNEVKLLLTQYPAAIRKQVPNVTRLSPDLVKIGGQQWAQFIFTTPGQGGERRHELLMTSLQNRPLVITVDSSVADYSANEAAVRNLVNSVRFK</sequence>
<organism evidence="2 3">
    <name type="scientific">Deinococcus lacus</name>
    <dbReference type="NCBI Taxonomy" id="392561"/>
    <lineage>
        <taxon>Bacteria</taxon>
        <taxon>Thermotogati</taxon>
        <taxon>Deinococcota</taxon>
        <taxon>Deinococci</taxon>
        <taxon>Deinococcales</taxon>
        <taxon>Deinococcaceae</taxon>
        <taxon>Deinococcus</taxon>
    </lineage>
</organism>
<dbReference type="EMBL" id="JBHSWD010000001">
    <property type="protein sequence ID" value="MFC6591307.1"/>
    <property type="molecule type" value="Genomic_DNA"/>
</dbReference>
<gene>
    <name evidence="2" type="ORF">ACFP81_04260</name>
</gene>
<dbReference type="Gene3D" id="3.40.1000.10">
    <property type="entry name" value="Mog1/PsbP, alpha/beta/alpha sandwich"/>
    <property type="match status" value="1"/>
</dbReference>
<evidence type="ECO:0008006" key="4">
    <source>
        <dbReference type="Google" id="ProtNLM"/>
    </source>
</evidence>
<dbReference type="RefSeq" id="WP_380082309.1">
    <property type="nucleotide sequence ID" value="NZ_JBHSWD010000001.1"/>
</dbReference>
<accession>A0ABW1YAS0</accession>
<comment type="caution">
    <text evidence="2">The sequence shown here is derived from an EMBL/GenBank/DDBJ whole genome shotgun (WGS) entry which is preliminary data.</text>
</comment>
<evidence type="ECO:0000313" key="3">
    <source>
        <dbReference type="Proteomes" id="UP001596297"/>
    </source>
</evidence>
<protein>
    <recommendedName>
        <fullName evidence="4">DUF1795 domain-containing protein</fullName>
    </recommendedName>
</protein>
<feature type="chain" id="PRO_5046439569" description="DUF1795 domain-containing protein" evidence="1">
    <location>
        <begin position="21"/>
        <end position="170"/>
    </location>
</feature>